<proteinExistence type="predicted"/>
<organism evidence="3 4">
    <name type="scientific">Oryza meyeriana var. granulata</name>
    <dbReference type="NCBI Taxonomy" id="110450"/>
    <lineage>
        <taxon>Eukaryota</taxon>
        <taxon>Viridiplantae</taxon>
        <taxon>Streptophyta</taxon>
        <taxon>Embryophyta</taxon>
        <taxon>Tracheophyta</taxon>
        <taxon>Spermatophyta</taxon>
        <taxon>Magnoliopsida</taxon>
        <taxon>Liliopsida</taxon>
        <taxon>Poales</taxon>
        <taxon>Poaceae</taxon>
        <taxon>BOP clade</taxon>
        <taxon>Oryzoideae</taxon>
        <taxon>Oryzeae</taxon>
        <taxon>Oryzinae</taxon>
        <taxon>Oryza</taxon>
        <taxon>Oryza meyeriana</taxon>
    </lineage>
</organism>
<keyword evidence="2" id="KW-0812">Transmembrane</keyword>
<reference evidence="3 4" key="1">
    <citation type="submission" date="2019-11" db="EMBL/GenBank/DDBJ databases">
        <title>Whole genome sequence of Oryza granulata.</title>
        <authorList>
            <person name="Li W."/>
        </authorList>
    </citation>
    <scope>NUCLEOTIDE SEQUENCE [LARGE SCALE GENOMIC DNA]</scope>
    <source>
        <strain evidence="4">cv. Menghai</strain>
        <tissue evidence="3">Leaf</tissue>
    </source>
</reference>
<feature type="region of interest" description="Disordered" evidence="1">
    <location>
        <begin position="56"/>
        <end position="87"/>
    </location>
</feature>
<gene>
    <name evidence="3" type="ORF">E2562_023732</name>
</gene>
<evidence type="ECO:0000256" key="2">
    <source>
        <dbReference type="SAM" id="Phobius"/>
    </source>
</evidence>
<sequence length="219" mass="23296">MDSPSMSLGSDLKFRAYAALVAVGVVAVLAVLGYRTAPLGTAAALQPAPPTVLRWQQAPSPAVSGPTPTQHPRGDSPRSQDRLDAWLDTPPLPAGSAAFSPPDDVSHVSAMLDLPRVAALSLRCSFAEVAAGSRAAIFKSPQRQLPHMPPQWRFNPLVIFTPPVRRNYRSTPRTSTCLRDPYPSAYGATAAGGWHNVLFGVRKRPTPSSPRSAARSGVD</sequence>
<accession>A0A6G1DN39</accession>
<protein>
    <submittedName>
        <fullName evidence="3">Uncharacterized protein</fullName>
    </submittedName>
</protein>
<feature type="compositionally biased region" description="Basic and acidic residues" evidence="1">
    <location>
        <begin position="72"/>
        <end position="85"/>
    </location>
</feature>
<comment type="caution">
    <text evidence="3">The sequence shown here is derived from an EMBL/GenBank/DDBJ whole genome shotgun (WGS) entry which is preliminary data.</text>
</comment>
<feature type="transmembrane region" description="Helical" evidence="2">
    <location>
        <begin position="14"/>
        <end position="34"/>
    </location>
</feature>
<dbReference type="AlphaFoldDB" id="A0A6G1DN39"/>
<dbReference type="EMBL" id="SPHZ02000006">
    <property type="protein sequence ID" value="KAF0913622.1"/>
    <property type="molecule type" value="Genomic_DNA"/>
</dbReference>
<keyword evidence="4" id="KW-1185">Reference proteome</keyword>
<name>A0A6G1DN39_9ORYZ</name>
<evidence type="ECO:0000313" key="4">
    <source>
        <dbReference type="Proteomes" id="UP000479710"/>
    </source>
</evidence>
<keyword evidence="2" id="KW-1133">Transmembrane helix</keyword>
<evidence type="ECO:0000313" key="3">
    <source>
        <dbReference type="EMBL" id="KAF0913622.1"/>
    </source>
</evidence>
<keyword evidence="2" id="KW-0472">Membrane</keyword>
<dbReference type="Proteomes" id="UP000479710">
    <property type="component" value="Unassembled WGS sequence"/>
</dbReference>
<evidence type="ECO:0000256" key="1">
    <source>
        <dbReference type="SAM" id="MobiDB-lite"/>
    </source>
</evidence>